<dbReference type="AlphaFoldDB" id="A0A0E9PAS7"/>
<organism evidence="1">
    <name type="scientific">Anguilla anguilla</name>
    <name type="common">European freshwater eel</name>
    <name type="synonym">Muraena anguilla</name>
    <dbReference type="NCBI Taxonomy" id="7936"/>
    <lineage>
        <taxon>Eukaryota</taxon>
        <taxon>Metazoa</taxon>
        <taxon>Chordata</taxon>
        <taxon>Craniata</taxon>
        <taxon>Vertebrata</taxon>
        <taxon>Euteleostomi</taxon>
        <taxon>Actinopterygii</taxon>
        <taxon>Neopterygii</taxon>
        <taxon>Teleostei</taxon>
        <taxon>Anguilliformes</taxon>
        <taxon>Anguillidae</taxon>
        <taxon>Anguilla</taxon>
    </lineage>
</organism>
<name>A0A0E9PAS7_ANGAN</name>
<sequence>MLYTIALSTATATALSNQMVNTALPSFQEQFETIFSF</sequence>
<dbReference type="EMBL" id="GBXM01106831">
    <property type="protein sequence ID" value="JAH01746.1"/>
    <property type="molecule type" value="Transcribed_RNA"/>
</dbReference>
<evidence type="ECO:0000313" key="1">
    <source>
        <dbReference type="EMBL" id="JAH01746.1"/>
    </source>
</evidence>
<protein>
    <submittedName>
        <fullName evidence="1">Uncharacterized protein</fullName>
    </submittedName>
</protein>
<accession>A0A0E9PAS7</accession>
<proteinExistence type="predicted"/>
<reference evidence="1" key="1">
    <citation type="submission" date="2014-11" db="EMBL/GenBank/DDBJ databases">
        <authorList>
            <person name="Amaro Gonzalez C."/>
        </authorList>
    </citation>
    <scope>NUCLEOTIDE SEQUENCE</scope>
</reference>
<reference evidence="1" key="2">
    <citation type="journal article" date="2015" name="Fish Shellfish Immunol.">
        <title>Early steps in the European eel (Anguilla anguilla)-Vibrio vulnificus interaction in the gills: Role of the RtxA13 toxin.</title>
        <authorList>
            <person name="Callol A."/>
            <person name="Pajuelo D."/>
            <person name="Ebbesson L."/>
            <person name="Teles M."/>
            <person name="MacKenzie S."/>
            <person name="Amaro C."/>
        </authorList>
    </citation>
    <scope>NUCLEOTIDE SEQUENCE</scope>
</reference>